<gene>
    <name evidence="2" type="ORF">B0T23DRAFT_374369</name>
</gene>
<accession>A0AAJ0ICY7</accession>
<protein>
    <submittedName>
        <fullName evidence="2">Uncharacterized protein</fullName>
    </submittedName>
</protein>
<dbReference type="GeneID" id="87874469"/>
<evidence type="ECO:0000256" key="1">
    <source>
        <dbReference type="SAM" id="Phobius"/>
    </source>
</evidence>
<keyword evidence="3" id="KW-1185">Reference proteome</keyword>
<proteinExistence type="predicted"/>
<keyword evidence="1" id="KW-1133">Transmembrane helix</keyword>
<keyword evidence="1" id="KW-0812">Transmembrane</keyword>
<name>A0AAJ0ICY7_9PEZI</name>
<dbReference type="EMBL" id="JAULSX010000002">
    <property type="protein sequence ID" value="KAK3497459.1"/>
    <property type="molecule type" value="Genomic_DNA"/>
</dbReference>
<reference evidence="2 3" key="1">
    <citation type="journal article" date="2023" name="Mol. Phylogenet. Evol.">
        <title>Genome-scale phylogeny and comparative genomics of the fungal order Sordariales.</title>
        <authorList>
            <person name="Hensen N."/>
            <person name="Bonometti L."/>
            <person name="Westerberg I."/>
            <person name="Brannstrom I.O."/>
            <person name="Guillou S."/>
            <person name="Cros-Aarteil S."/>
            <person name="Calhoun S."/>
            <person name="Haridas S."/>
            <person name="Kuo A."/>
            <person name="Mondo S."/>
            <person name="Pangilinan J."/>
            <person name="Riley R."/>
            <person name="LaButti K."/>
            <person name="Andreopoulos B."/>
            <person name="Lipzen A."/>
            <person name="Chen C."/>
            <person name="Yan M."/>
            <person name="Daum C."/>
            <person name="Ng V."/>
            <person name="Clum A."/>
            <person name="Steindorff A."/>
            <person name="Ohm R.A."/>
            <person name="Martin F."/>
            <person name="Silar P."/>
            <person name="Natvig D.O."/>
            <person name="Lalanne C."/>
            <person name="Gautier V."/>
            <person name="Ament-Velasquez S.L."/>
            <person name="Kruys A."/>
            <person name="Hutchinson M.I."/>
            <person name="Powell A.J."/>
            <person name="Barry K."/>
            <person name="Miller A.N."/>
            <person name="Grigoriev I.V."/>
            <person name="Debuchy R."/>
            <person name="Gladieux P."/>
            <person name="Hiltunen Thoren M."/>
            <person name="Johannesson H."/>
        </authorList>
    </citation>
    <scope>NUCLEOTIDE SEQUENCE [LARGE SCALE GENOMIC DNA]</scope>
    <source>
        <strain evidence="2 3">FGSC 10403</strain>
    </source>
</reference>
<feature type="transmembrane region" description="Helical" evidence="1">
    <location>
        <begin position="6"/>
        <end position="27"/>
    </location>
</feature>
<evidence type="ECO:0000313" key="2">
    <source>
        <dbReference type="EMBL" id="KAK3497459.1"/>
    </source>
</evidence>
<keyword evidence="1" id="KW-0472">Membrane</keyword>
<sequence>MVMAMSVWLLGSFAVSPCVVVCCFWILARYAGHTVYAVLVDLQCFVSMGTYSEPGDLWLHFPMVQSSGMLGIEQAKCSSYVSVGGAKWKAART</sequence>
<dbReference type="AlphaFoldDB" id="A0AAJ0ICY7"/>
<comment type="caution">
    <text evidence="2">The sequence shown here is derived from an EMBL/GenBank/DDBJ whole genome shotgun (WGS) entry which is preliminary data.</text>
</comment>
<dbReference type="Proteomes" id="UP001285908">
    <property type="component" value="Unassembled WGS sequence"/>
</dbReference>
<evidence type="ECO:0000313" key="3">
    <source>
        <dbReference type="Proteomes" id="UP001285908"/>
    </source>
</evidence>
<organism evidence="2 3">
    <name type="scientific">Neurospora hispaniola</name>
    <dbReference type="NCBI Taxonomy" id="588809"/>
    <lineage>
        <taxon>Eukaryota</taxon>
        <taxon>Fungi</taxon>
        <taxon>Dikarya</taxon>
        <taxon>Ascomycota</taxon>
        <taxon>Pezizomycotina</taxon>
        <taxon>Sordariomycetes</taxon>
        <taxon>Sordariomycetidae</taxon>
        <taxon>Sordariales</taxon>
        <taxon>Sordariaceae</taxon>
        <taxon>Neurospora</taxon>
    </lineage>
</organism>
<dbReference type="RefSeq" id="XP_062695723.1">
    <property type="nucleotide sequence ID" value="XM_062836847.1"/>
</dbReference>